<dbReference type="NCBIfam" id="TIGR00367">
    <property type="entry name" value="calcium/sodium antiporter"/>
    <property type="match status" value="1"/>
</dbReference>
<protein>
    <submittedName>
        <fullName evidence="7">Cation:H+ antiporter</fullName>
    </submittedName>
</protein>
<feature type="transmembrane region" description="Helical" evidence="5">
    <location>
        <begin position="32"/>
        <end position="55"/>
    </location>
</feature>
<feature type="transmembrane region" description="Helical" evidence="5">
    <location>
        <begin position="256"/>
        <end position="275"/>
    </location>
</feature>
<evidence type="ECO:0000256" key="1">
    <source>
        <dbReference type="ARBA" id="ARBA00004141"/>
    </source>
</evidence>
<evidence type="ECO:0000313" key="8">
    <source>
        <dbReference type="Proteomes" id="UP000290527"/>
    </source>
</evidence>
<dbReference type="GO" id="GO:0006874">
    <property type="term" value="P:intracellular calcium ion homeostasis"/>
    <property type="evidence" value="ECO:0007669"/>
    <property type="project" value="TreeGrafter"/>
</dbReference>
<feature type="domain" description="Sodium/calcium exchanger membrane region" evidence="6">
    <location>
        <begin position="159"/>
        <end position="309"/>
    </location>
</feature>
<keyword evidence="4 5" id="KW-0472">Membrane</keyword>
<keyword evidence="8" id="KW-1185">Reference proteome</keyword>
<organism evidence="7 8">
    <name type="scientific">Methanofervidicoccus abyssi</name>
    <dbReference type="NCBI Taxonomy" id="2082189"/>
    <lineage>
        <taxon>Archaea</taxon>
        <taxon>Methanobacteriati</taxon>
        <taxon>Methanobacteriota</taxon>
        <taxon>Methanomada group</taxon>
        <taxon>Methanococci</taxon>
        <taxon>Methanococcales</taxon>
        <taxon>Methanofervidicoccus</taxon>
    </lineage>
</organism>
<accession>A0A401HRH4</accession>
<feature type="domain" description="Sodium/calcium exchanger membrane region" evidence="6">
    <location>
        <begin position="1"/>
        <end position="136"/>
    </location>
</feature>
<dbReference type="InterPro" id="IPR004837">
    <property type="entry name" value="NaCa_Exmemb"/>
</dbReference>
<feature type="transmembrane region" description="Helical" evidence="5">
    <location>
        <begin position="153"/>
        <end position="172"/>
    </location>
</feature>
<feature type="transmembrane region" description="Helical" evidence="5">
    <location>
        <begin position="67"/>
        <end position="90"/>
    </location>
</feature>
<name>A0A401HRH4_9EURY</name>
<dbReference type="InterPro" id="IPR044880">
    <property type="entry name" value="NCX_ion-bd_dom_sf"/>
</dbReference>
<feature type="transmembrane region" description="Helical" evidence="5">
    <location>
        <begin position="223"/>
        <end position="249"/>
    </location>
</feature>
<sequence length="314" mass="34505">MLLIGLGLLNYGSDWFTLGNTKIAKYFKLSNFVIGATIVAFATSFPEIVTSLYATYAGLPIIAVGNALGSCIINIGFILGLCALISPLVVKQKSILRNSQIYLLYSLLLFILGYDGFNFIDGVILFFLLLGYIGYTLKKRDIVTEEDRNDRENVSIILAIILAIVGLISIFIGSKLFIDGVRNIAIFLGIPNKVVGFILVAFGTSLPEVAVSFSAIRRELSDIVIGNIIGSNMINIGCALALSSMIAYIPPTRFGLSIYILLVVLMVLFMNKGVILRLFGRCSNEYFKISRIEGLFLFMVYLVYVLVVTNVLRV</sequence>
<evidence type="ECO:0000259" key="6">
    <source>
        <dbReference type="Pfam" id="PF01699"/>
    </source>
</evidence>
<evidence type="ECO:0000313" key="7">
    <source>
        <dbReference type="EMBL" id="GBF36867.1"/>
    </source>
</evidence>
<evidence type="ECO:0000256" key="5">
    <source>
        <dbReference type="SAM" id="Phobius"/>
    </source>
</evidence>
<keyword evidence="2 5" id="KW-0812">Transmembrane</keyword>
<gene>
    <name evidence="7" type="ORF">MHHB_P1097</name>
</gene>
<dbReference type="Pfam" id="PF01699">
    <property type="entry name" value="Na_Ca_ex"/>
    <property type="match status" value="2"/>
</dbReference>
<evidence type="ECO:0000256" key="2">
    <source>
        <dbReference type="ARBA" id="ARBA00022692"/>
    </source>
</evidence>
<dbReference type="OrthoDB" id="142185at2157"/>
<comment type="subcellular location">
    <subcellularLocation>
        <location evidence="1">Membrane</location>
        <topology evidence="1">Multi-pass membrane protein</topology>
    </subcellularLocation>
</comment>
<dbReference type="GO" id="GO:0008273">
    <property type="term" value="F:calcium, potassium:sodium antiporter activity"/>
    <property type="evidence" value="ECO:0007669"/>
    <property type="project" value="TreeGrafter"/>
</dbReference>
<evidence type="ECO:0000256" key="4">
    <source>
        <dbReference type="ARBA" id="ARBA00023136"/>
    </source>
</evidence>
<dbReference type="GO" id="GO:0005886">
    <property type="term" value="C:plasma membrane"/>
    <property type="evidence" value="ECO:0007669"/>
    <property type="project" value="TreeGrafter"/>
</dbReference>
<evidence type="ECO:0000256" key="3">
    <source>
        <dbReference type="ARBA" id="ARBA00022989"/>
    </source>
</evidence>
<dbReference type="EMBL" id="BFAX01000004">
    <property type="protein sequence ID" value="GBF36867.1"/>
    <property type="molecule type" value="Genomic_DNA"/>
</dbReference>
<feature type="transmembrane region" description="Helical" evidence="5">
    <location>
        <begin position="102"/>
        <end position="133"/>
    </location>
</feature>
<dbReference type="PANTHER" id="PTHR10846:SF8">
    <property type="entry name" value="INNER MEMBRANE PROTEIN YRBG"/>
    <property type="match status" value="1"/>
</dbReference>
<comment type="caution">
    <text evidence="7">The sequence shown here is derived from an EMBL/GenBank/DDBJ whole genome shotgun (WGS) entry which is preliminary data.</text>
</comment>
<feature type="transmembrane region" description="Helical" evidence="5">
    <location>
        <begin position="295"/>
        <end position="312"/>
    </location>
</feature>
<dbReference type="PANTHER" id="PTHR10846">
    <property type="entry name" value="SODIUM/POTASSIUM/CALCIUM EXCHANGER"/>
    <property type="match status" value="1"/>
</dbReference>
<keyword evidence="3 5" id="KW-1133">Transmembrane helix</keyword>
<reference evidence="7 8" key="1">
    <citation type="journal article" date="2019" name="Int. J. Syst. Evol. Microbiol.">
        <title>Methanofervidicoccus abyssi gen. nov., sp. nov., a hydrogenotrophic methanogen, isolated from a hydrothermal vent chimney in the Mid-Cayman Spreading Center, the Caribbean Sea.</title>
        <authorList>
            <person name="Sakai S."/>
            <person name="Takaki Y."/>
            <person name="Miyazaki M."/>
            <person name="Ogawara M."/>
            <person name="Yanagawa K."/>
            <person name="Miyazaki J."/>
            <person name="Takai K."/>
        </authorList>
    </citation>
    <scope>NUCLEOTIDE SEQUENCE [LARGE SCALE GENOMIC DNA]</scope>
    <source>
        <strain evidence="7 8">HHB</strain>
    </source>
</reference>
<proteinExistence type="predicted"/>
<dbReference type="AlphaFoldDB" id="A0A401HRH4"/>
<dbReference type="Gene3D" id="1.20.1420.30">
    <property type="entry name" value="NCX, central ion-binding region"/>
    <property type="match status" value="1"/>
</dbReference>
<dbReference type="InterPro" id="IPR004481">
    <property type="entry name" value="K/Na/Ca-exchanger"/>
</dbReference>
<dbReference type="GO" id="GO:0005262">
    <property type="term" value="F:calcium channel activity"/>
    <property type="evidence" value="ECO:0007669"/>
    <property type="project" value="TreeGrafter"/>
</dbReference>
<dbReference type="Proteomes" id="UP000290527">
    <property type="component" value="Unassembled WGS sequence"/>
</dbReference>